<gene>
    <name evidence="1" type="ORF">DB31_2756</name>
</gene>
<name>A0A085W650_9BACT</name>
<keyword evidence="2" id="KW-1185">Reference proteome</keyword>
<reference evidence="1 2" key="1">
    <citation type="submission" date="2014-04" db="EMBL/GenBank/DDBJ databases">
        <title>Genome assembly of Hyalangium minutum DSM 14724.</title>
        <authorList>
            <person name="Sharma G."/>
            <person name="Subramanian S."/>
        </authorList>
    </citation>
    <scope>NUCLEOTIDE SEQUENCE [LARGE SCALE GENOMIC DNA]</scope>
    <source>
        <strain evidence="1 2">DSM 14724</strain>
    </source>
</reference>
<evidence type="ECO:0000313" key="1">
    <source>
        <dbReference type="EMBL" id="KFE63163.1"/>
    </source>
</evidence>
<comment type="caution">
    <text evidence="1">The sequence shown here is derived from an EMBL/GenBank/DDBJ whole genome shotgun (WGS) entry which is preliminary data.</text>
</comment>
<dbReference type="Proteomes" id="UP000028725">
    <property type="component" value="Unassembled WGS sequence"/>
</dbReference>
<sequence>MKVEVVTADGVLVKGATVTAINEESQESITGVTNEVGVSRAVNESLAPGRTRLYATAGSKVSPATEVQWLCDDCHCQPDPDTVTLQLNP</sequence>
<dbReference type="STRING" id="394096.DB31_2756"/>
<keyword evidence="1" id="KW-0449">Lipoprotein</keyword>
<dbReference type="EMBL" id="JMCB01000018">
    <property type="protein sequence ID" value="KFE63163.1"/>
    <property type="molecule type" value="Genomic_DNA"/>
</dbReference>
<dbReference type="AlphaFoldDB" id="A0A085W650"/>
<accession>A0A085W650</accession>
<protein>
    <submittedName>
        <fullName evidence="1">Putative lipoprotein</fullName>
    </submittedName>
</protein>
<proteinExistence type="predicted"/>
<evidence type="ECO:0000313" key="2">
    <source>
        <dbReference type="Proteomes" id="UP000028725"/>
    </source>
</evidence>
<organism evidence="1 2">
    <name type="scientific">Hyalangium minutum</name>
    <dbReference type="NCBI Taxonomy" id="394096"/>
    <lineage>
        <taxon>Bacteria</taxon>
        <taxon>Pseudomonadati</taxon>
        <taxon>Myxococcota</taxon>
        <taxon>Myxococcia</taxon>
        <taxon>Myxococcales</taxon>
        <taxon>Cystobacterineae</taxon>
        <taxon>Archangiaceae</taxon>
        <taxon>Hyalangium</taxon>
    </lineage>
</organism>